<evidence type="ECO:0000313" key="2">
    <source>
        <dbReference type="Proteomes" id="UP000824102"/>
    </source>
</evidence>
<comment type="caution">
    <text evidence="1">The sequence shown here is derived from an EMBL/GenBank/DDBJ whole genome shotgun (WGS) entry which is preliminary data.</text>
</comment>
<reference evidence="1" key="2">
    <citation type="submission" date="2021-04" db="EMBL/GenBank/DDBJ databases">
        <authorList>
            <person name="Gilroy R."/>
        </authorList>
    </citation>
    <scope>NUCLEOTIDE SEQUENCE</scope>
    <source>
        <strain evidence="1">ChiW7-2402</strain>
    </source>
</reference>
<organism evidence="1 2">
    <name type="scientific">Candidatus Gallimonas intestinavium</name>
    <dbReference type="NCBI Taxonomy" id="2838603"/>
    <lineage>
        <taxon>Bacteria</taxon>
        <taxon>Bacillati</taxon>
        <taxon>Bacillota</taxon>
        <taxon>Clostridia</taxon>
        <taxon>Candidatus Gallimonas</taxon>
    </lineage>
</organism>
<evidence type="ECO:0000313" key="1">
    <source>
        <dbReference type="EMBL" id="HIZ72924.1"/>
    </source>
</evidence>
<reference evidence="1" key="1">
    <citation type="journal article" date="2021" name="PeerJ">
        <title>Extensive microbial diversity within the chicken gut microbiome revealed by metagenomics and culture.</title>
        <authorList>
            <person name="Gilroy R."/>
            <person name="Ravi A."/>
            <person name="Getino M."/>
            <person name="Pursley I."/>
            <person name="Horton D.L."/>
            <person name="Alikhan N.F."/>
            <person name="Baker D."/>
            <person name="Gharbi K."/>
            <person name="Hall N."/>
            <person name="Watson M."/>
            <person name="Adriaenssens E.M."/>
            <person name="Foster-Nyarko E."/>
            <person name="Jarju S."/>
            <person name="Secka A."/>
            <person name="Antonio M."/>
            <person name="Oren A."/>
            <person name="Chaudhuri R.R."/>
            <person name="La Ragione R."/>
            <person name="Hildebrand F."/>
            <person name="Pallen M.J."/>
        </authorList>
    </citation>
    <scope>NUCLEOTIDE SEQUENCE</scope>
    <source>
        <strain evidence="1">ChiW7-2402</strain>
    </source>
</reference>
<protein>
    <submittedName>
        <fullName evidence="1">Uncharacterized protein</fullName>
    </submittedName>
</protein>
<proteinExistence type="predicted"/>
<name>A0A9D2K0R7_9FIRM</name>
<sequence length="59" mass="6675">MTDKIVWDAGAEVSAEDVMASLKPLFDEYLFGTCEQQGDTLLYTFPDGRAFRLKAERVK</sequence>
<dbReference type="Proteomes" id="UP000824102">
    <property type="component" value="Unassembled WGS sequence"/>
</dbReference>
<accession>A0A9D2K0R7</accession>
<dbReference type="EMBL" id="DXBB01000072">
    <property type="protein sequence ID" value="HIZ72924.1"/>
    <property type="molecule type" value="Genomic_DNA"/>
</dbReference>
<gene>
    <name evidence="1" type="ORF">H9964_05035</name>
</gene>
<dbReference type="AlphaFoldDB" id="A0A9D2K0R7"/>